<keyword evidence="2" id="KW-1185">Reference proteome</keyword>
<reference evidence="1 2" key="1">
    <citation type="submission" date="2024-01" db="EMBL/GenBank/DDBJ databases">
        <title>The genomes of 5 underutilized Papilionoideae crops provide insights into root nodulation and disease resistanc.</title>
        <authorList>
            <person name="Jiang F."/>
        </authorList>
    </citation>
    <scope>NUCLEOTIDE SEQUENCE [LARGE SCALE GENOMIC DNA]</scope>
    <source>
        <strain evidence="1">LVBAO_FW01</strain>
        <tissue evidence="1">Leaves</tissue>
    </source>
</reference>
<proteinExistence type="predicted"/>
<comment type="caution">
    <text evidence="1">The sequence shown here is derived from an EMBL/GenBank/DDBJ whole genome shotgun (WGS) entry which is preliminary data.</text>
</comment>
<organism evidence="1 2">
    <name type="scientific">Canavalia gladiata</name>
    <name type="common">Sword bean</name>
    <name type="synonym">Dolichos gladiatus</name>
    <dbReference type="NCBI Taxonomy" id="3824"/>
    <lineage>
        <taxon>Eukaryota</taxon>
        <taxon>Viridiplantae</taxon>
        <taxon>Streptophyta</taxon>
        <taxon>Embryophyta</taxon>
        <taxon>Tracheophyta</taxon>
        <taxon>Spermatophyta</taxon>
        <taxon>Magnoliopsida</taxon>
        <taxon>eudicotyledons</taxon>
        <taxon>Gunneridae</taxon>
        <taxon>Pentapetalae</taxon>
        <taxon>rosids</taxon>
        <taxon>fabids</taxon>
        <taxon>Fabales</taxon>
        <taxon>Fabaceae</taxon>
        <taxon>Papilionoideae</taxon>
        <taxon>50 kb inversion clade</taxon>
        <taxon>NPAAA clade</taxon>
        <taxon>indigoferoid/millettioid clade</taxon>
        <taxon>Phaseoleae</taxon>
        <taxon>Canavalia</taxon>
    </lineage>
</organism>
<protein>
    <recommendedName>
        <fullName evidence="3">RNase H type-1 domain-containing protein</fullName>
    </recommendedName>
</protein>
<dbReference type="EMBL" id="JAYMYQ010000001">
    <property type="protein sequence ID" value="KAK7362711.1"/>
    <property type="molecule type" value="Genomic_DNA"/>
</dbReference>
<evidence type="ECO:0000313" key="1">
    <source>
        <dbReference type="EMBL" id="KAK7362711.1"/>
    </source>
</evidence>
<evidence type="ECO:0000313" key="2">
    <source>
        <dbReference type="Proteomes" id="UP001367508"/>
    </source>
</evidence>
<accession>A0AAN9MZ92</accession>
<name>A0AAN9MZ92_CANGL</name>
<gene>
    <name evidence="1" type="ORF">VNO77_04832</name>
</gene>
<sequence length="119" mass="13405">MKQLYPTQYLKVIGCLEVDLRLKTSINKRIQQVICHSDCLEVVSLAQHPPPYHAYATLIAAIQEFRSLALSLTIHHTPLKTNHYAHFLAKTEASESLGLVQLKDPSELQHLLIADYMGA</sequence>
<evidence type="ECO:0008006" key="3">
    <source>
        <dbReference type="Google" id="ProtNLM"/>
    </source>
</evidence>
<dbReference type="AlphaFoldDB" id="A0AAN9MZ92"/>
<dbReference type="Proteomes" id="UP001367508">
    <property type="component" value="Unassembled WGS sequence"/>
</dbReference>